<dbReference type="InterPro" id="IPR036397">
    <property type="entry name" value="RNaseH_sf"/>
</dbReference>
<evidence type="ECO:0000313" key="4">
    <source>
        <dbReference type="EMBL" id="GES77446.1"/>
    </source>
</evidence>
<feature type="domain" description="Integrase catalytic" evidence="2">
    <location>
        <begin position="1"/>
        <end position="153"/>
    </location>
</feature>
<dbReference type="InterPro" id="IPR012337">
    <property type="entry name" value="RNaseH-like_sf"/>
</dbReference>
<evidence type="ECO:0000259" key="2">
    <source>
        <dbReference type="PROSITE" id="PS50994"/>
    </source>
</evidence>
<proteinExistence type="predicted"/>
<dbReference type="GO" id="GO:0005634">
    <property type="term" value="C:nucleus"/>
    <property type="evidence" value="ECO:0007669"/>
    <property type="project" value="UniProtKB-ARBA"/>
</dbReference>
<dbReference type="EMBL" id="BEXD01004259">
    <property type="protein sequence ID" value="GBC08929.1"/>
    <property type="molecule type" value="Genomic_DNA"/>
</dbReference>
<dbReference type="Proteomes" id="UP000615446">
    <property type="component" value="Unassembled WGS sequence"/>
</dbReference>
<dbReference type="Gene3D" id="3.30.420.10">
    <property type="entry name" value="Ribonuclease H-like superfamily/Ribonuclease H"/>
    <property type="match status" value="1"/>
</dbReference>
<sequence>MPIDPKGYYYFLIVVEISRRRVDAEPIKNKSTNNVIKAFIKIYGRGCIQPPTHRLETNTGSEFTNSQIRDFFLVMIRFGEPGHHRQQSYAEQAIQAIQEPLLKKMTVQELKTGETSVKWFEDFHEIVRLVDKQWQRDPPKIPEGPPKIDKNKELLLERTQV</sequence>
<dbReference type="AlphaFoldDB" id="A0A2Z6SNJ2"/>
<dbReference type="Proteomes" id="UP000247702">
    <property type="component" value="Unassembled WGS sequence"/>
</dbReference>
<reference evidence="3 5" key="1">
    <citation type="submission" date="2017-11" db="EMBL/GenBank/DDBJ databases">
        <title>The genome of Rhizophagus clarus HR1 reveals common genetic basis of auxotrophy among arbuscular mycorrhizal fungi.</title>
        <authorList>
            <person name="Kobayashi Y."/>
        </authorList>
    </citation>
    <scope>NUCLEOTIDE SEQUENCE [LARGE SCALE GENOMIC DNA]</scope>
    <source>
        <strain evidence="3 5">HR1</strain>
    </source>
</reference>
<organism evidence="3 5">
    <name type="scientific">Rhizophagus clarus</name>
    <dbReference type="NCBI Taxonomy" id="94130"/>
    <lineage>
        <taxon>Eukaryota</taxon>
        <taxon>Fungi</taxon>
        <taxon>Fungi incertae sedis</taxon>
        <taxon>Mucoromycota</taxon>
        <taxon>Glomeromycotina</taxon>
        <taxon>Glomeromycetes</taxon>
        <taxon>Glomerales</taxon>
        <taxon>Glomeraceae</taxon>
        <taxon>Rhizophagus</taxon>
    </lineage>
</organism>
<protein>
    <submittedName>
        <fullName evidence="4">Putative rve super family integrase</fullName>
    </submittedName>
</protein>
<evidence type="ECO:0000313" key="3">
    <source>
        <dbReference type="EMBL" id="GBC08929.1"/>
    </source>
</evidence>
<gene>
    <name evidence="4" type="ORF">RCL2_000481700</name>
    <name evidence="3" type="ORF">RclHR1_00850010</name>
</gene>
<dbReference type="GO" id="GO:0015074">
    <property type="term" value="P:DNA integration"/>
    <property type="evidence" value="ECO:0007669"/>
    <property type="project" value="InterPro"/>
</dbReference>
<reference evidence="4" key="2">
    <citation type="submission" date="2019-10" db="EMBL/GenBank/DDBJ databases">
        <title>Conservation and host-specific expression of non-tandemly repeated heterogenous ribosome RNA gene in arbuscular mycorrhizal fungi.</title>
        <authorList>
            <person name="Maeda T."/>
            <person name="Kobayashi Y."/>
            <person name="Nakagawa T."/>
            <person name="Ezawa T."/>
            <person name="Yamaguchi K."/>
            <person name="Bino T."/>
            <person name="Nishimoto Y."/>
            <person name="Shigenobu S."/>
            <person name="Kawaguchi M."/>
        </authorList>
    </citation>
    <scope>NUCLEOTIDE SEQUENCE</scope>
    <source>
        <strain evidence="4">HR1</strain>
    </source>
</reference>
<evidence type="ECO:0000256" key="1">
    <source>
        <dbReference type="SAM" id="MobiDB-lite"/>
    </source>
</evidence>
<dbReference type="EMBL" id="BLAL01000030">
    <property type="protein sequence ID" value="GES77446.1"/>
    <property type="molecule type" value="Genomic_DNA"/>
</dbReference>
<name>A0A2Z6SNJ2_9GLOM</name>
<comment type="caution">
    <text evidence="3">The sequence shown here is derived from an EMBL/GenBank/DDBJ whole genome shotgun (WGS) entry which is preliminary data.</text>
</comment>
<dbReference type="PROSITE" id="PS50994">
    <property type="entry name" value="INTEGRASE"/>
    <property type="match status" value="1"/>
</dbReference>
<evidence type="ECO:0000313" key="5">
    <source>
        <dbReference type="Proteomes" id="UP000247702"/>
    </source>
</evidence>
<dbReference type="InterPro" id="IPR001584">
    <property type="entry name" value="Integrase_cat-core"/>
</dbReference>
<dbReference type="GO" id="GO:0003676">
    <property type="term" value="F:nucleic acid binding"/>
    <property type="evidence" value="ECO:0007669"/>
    <property type="project" value="InterPro"/>
</dbReference>
<keyword evidence="5" id="KW-1185">Reference proteome</keyword>
<feature type="region of interest" description="Disordered" evidence="1">
    <location>
        <begin position="135"/>
        <end position="161"/>
    </location>
</feature>
<dbReference type="OrthoDB" id="17734at2759"/>
<dbReference type="SUPFAM" id="SSF53098">
    <property type="entry name" value="Ribonuclease H-like"/>
    <property type="match status" value="1"/>
</dbReference>
<accession>A0A2Z6SNJ2</accession>
<dbReference type="STRING" id="94130.A0A2Z6SNJ2"/>